<dbReference type="EMBL" id="JABEQI010000002">
    <property type="protein sequence ID" value="MBB2185499.1"/>
    <property type="molecule type" value="Genomic_DNA"/>
</dbReference>
<keyword evidence="6" id="KW-1185">Reference proteome</keyword>
<dbReference type="Proteomes" id="UP000254958">
    <property type="component" value="Unassembled WGS sequence"/>
</dbReference>
<dbReference type="Proteomes" id="UP000562982">
    <property type="component" value="Unassembled WGS sequence"/>
</dbReference>
<feature type="transmembrane region" description="Helical" evidence="2">
    <location>
        <begin position="162"/>
        <end position="183"/>
    </location>
</feature>
<reference evidence="4 7" key="2">
    <citation type="submission" date="2020-04" db="EMBL/GenBank/DDBJ databases">
        <title>Description of novel Gluconacetobacter.</title>
        <authorList>
            <person name="Sombolestani A."/>
        </authorList>
    </citation>
    <scope>NUCLEOTIDE SEQUENCE [LARGE SCALE GENOMIC DNA]</scope>
    <source>
        <strain evidence="4 7">LMG 1382</strain>
    </source>
</reference>
<feature type="transmembrane region" description="Helical" evidence="2">
    <location>
        <begin position="133"/>
        <end position="156"/>
    </location>
</feature>
<name>A0A370GBD2_GLULI</name>
<accession>A0A370GBD2</accession>
<dbReference type="Pfam" id="PF20712">
    <property type="entry name" value="CyanoTRADDas_TM"/>
    <property type="match status" value="1"/>
</dbReference>
<gene>
    <name evidence="5" type="ORF">C7453_10290</name>
    <name evidence="4" type="ORF">HLH32_03705</name>
</gene>
<evidence type="ECO:0000256" key="2">
    <source>
        <dbReference type="SAM" id="Phobius"/>
    </source>
</evidence>
<sequence length="259" mass="28411">MKQADKKRERERKLLLLTLTLTMAGTLAGVVALSSFFTRETFSRVRSVDNPHNLAELIPVVAALMATAVVMITAIPMLTRQEKTQSSNNVSSTPNREVEAGTSSPLIDGTSPTPFEVQQLAGYYSQTLSQSRISFWFSLIFAAIGFMIIVGGAALYTDGGLTASAIKISSGIVIDGVSALFFVQSRRSQEAMSTFFEKLRNDRQFVEARAICNEISDNRSKDHLKTILVLHYSGLDAKSVIESLPDRILCHDRSSGRNN</sequence>
<feature type="transmembrane region" description="Helical" evidence="2">
    <location>
        <begin position="57"/>
        <end position="78"/>
    </location>
</feature>
<evidence type="ECO:0000259" key="3">
    <source>
        <dbReference type="Pfam" id="PF20712"/>
    </source>
</evidence>
<protein>
    <recommendedName>
        <fullName evidence="3">Cyanobacterial TRADD-N associated 2 transmembrane domain-containing protein</fullName>
    </recommendedName>
</protein>
<feature type="compositionally biased region" description="Polar residues" evidence="1">
    <location>
        <begin position="84"/>
        <end position="105"/>
    </location>
</feature>
<keyword evidence="2" id="KW-0472">Membrane</keyword>
<comment type="caution">
    <text evidence="5">The sequence shown here is derived from an EMBL/GenBank/DDBJ whole genome shotgun (WGS) entry which is preliminary data.</text>
</comment>
<dbReference type="OrthoDB" id="1495668at2"/>
<evidence type="ECO:0000256" key="1">
    <source>
        <dbReference type="SAM" id="MobiDB-lite"/>
    </source>
</evidence>
<keyword evidence="2" id="KW-1133">Transmembrane helix</keyword>
<evidence type="ECO:0000313" key="7">
    <source>
        <dbReference type="Proteomes" id="UP000562982"/>
    </source>
</evidence>
<evidence type="ECO:0000313" key="5">
    <source>
        <dbReference type="EMBL" id="RDI39303.1"/>
    </source>
</evidence>
<feature type="region of interest" description="Disordered" evidence="1">
    <location>
        <begin position="83"/>
        <end position="105"/>
    </location>
</feature>
<proteinExistence type="predicted"/>
<dbReference type="AlphaFoldDB" id="A0A370GBD2"/>
<dbReference type="RefSeq" id="WP_141288935.1">
    <property type="nucleotide sequence ID" value="NZ_BJMI01000013.1"/>
</dbReference>
<feature type="domain" description="Cyanobacterial TRADD-N associated 2 transmembrane" evidence="3">
    <location>
        <begin position="126"/>
        <end position="192"/>
    </location>
</feature>
<organism evidence="5 6">
    <name type="scientific">Gluconacetobacter liquefaciens</name>
    <name type="common">Acetobacter liquefaciens</name>
    <dbReference type="NCBI Taxonomy" id="89584"/>
    <lineage>
        <taxon>Bacteria</taxon>
        <taxon>Pseudomonadati</taxon>
        <taxon>Pseudomonadota</taxon>
        <taxon>Alphaproteobacteria</taxon>
        <taxon>Acetobacterales</taxon>
        <taxon>Acetobacteraceae</taxon>
        <taxon>Gluconacetobacter</taxon>
    </lineage>
</organism>
<dbReference type="InterPro" id="IPR048567">
    <property type="entry name" value="CyanoTRADDas_TM"/>
</dbReference>
<evidence type="ECO:0000313" key="4">
    <source>
        <dbReference type="EMBL" id="MBB2185499.1"/>
    </source>
</evidence>
<reference evidence="5 6" key="1">
    <citation type="submission" date="2018-07" db="EMBL/GenBank/DDBJ databases">
        <title>Genomic Encyclopedia of Type Strains, Phase IV (KMG-IV): sequencing the most valuable type-strain genomes for metagenomic binning, comparative biology and taxonomic classification.</title>
        <authorList>
            <person name="Goeker M."/>
        </authorList>
    </citation>
    <scope>NUCLEOTIDE SEQUENCE [LARGE SCALE GENOMIC DNA]</scope>
    <source>
        <strain evidence="5 6">DSM 5603</strain>
    </source>
</reference>
<feature type="transmembrane region" description="Helical" evidence="2">
    <location>
        <begin position="14"/>
        <end position="37"/>
    </location>
</feature>
<evidence type="ECO:0000313" key="6">
    <source>
        <dbReference type="Proteomes" id="UP000254958"/>
    </source>
</evidence>
<dbReference type="EMBL" id="QQAW01000002">
    <property type="protein sequence ID" value="RDI39303.1"/>
    <property type="molecule type" value="Genomic_DNA"/>
</dbReference>
<keyword evidence="2" id="KW-0812">Transmembrane</keyword>